<keyword evidence="2" id="KW-1185">Reference proteome</keyword>
<dbReference type="Proteomes" id="UP001056778">
    <property type="component" value="Chromosome 6"/>
</dbReference>
<organism evidence="1 2">
    <name type="scientific">Holotrichia oblita</name>
    <name type="common">Chafer beetle</name>
    <dbReference type="NCBI Taxonomy" id="644536"/>
    <lineage>
        <taxon>Eukaryota</taxon>
        <taxon>Metazoa</taxon>
        <taxon>Ecdysozoa</taxon>
        <taxon>Arthropoda</taxon>
        <taxon>Hexapoda</taxon>
        <taxon>Insecta</taxon>
        <taxon>Pterygota</taxon>
        <taxon>Neoptera</taxon>
        <taxon>Endopterygota</taxon>
        <taxon>Coleoptera</taxon>
        <taxon>Polyphaga</taxon>
        <taxon>Scarabaeiformia</taxon>
        <taxon>Scarabaeidae</taxon>
        <taxon>Melolonthinae</taxon>
        <taxon>Holotrichia</taxon>
    </lineage>
</organism>
<gene>
    <name evidence="1" type="ORF">MML48_6g00000742</name>
</gene>
<name>A0ACB9SZ61_HOLOL</name>
<dbReference type="EMBL" id="CM043020">
    <property type="protein sequence ID" value="KAI4459870.1"/>
    <property type="molecule type" value="Genomic_DNA"/>
</dbReference>
<comment type="caution">
    <text evidence="1">The sequence shown here is derived from an EMBL/GenBank/DDBJ whole genome shotgun (WGS) entry which is preliminary data.</text>
</comment>
<sequence>MPELIKDSGSFQEVIKGNQLSVVHFSADWVEQCKQVDDVMDTLSKQPEYANVKFAKCLAEELDEISLKYNIEAAPTIILFRSGKDIDKVDGADPAKLTAKVKQNNTKVDNLNDKSGDNLEQRLKSLINKHKVMLFMKGNPETPRCGFSRQIIEILKSAGVAYDSFDILTDEEVRQGLKSYSDWPTYPQLYVNGELLGGLDIIKEMQAAGELESALEG</sequence>
<evidence type="ECO:0000313" key="1">
    <source>
        <dbReference type="EMBL" id="KAI4459870.1"/>
    </source>
</evidence>
<evidence type="ECO:0000313" key="2">
    <source>
        <dbReference type="Proteomes" id="UP001056778"/>
    </source>
</evidence>
<protein>
    <submittedName>
        <fullName evidence="1">Glutaredoxin family member</fullName>
    </submittedName>
</protein>
<accession>A0ACB9SZ61</accession>
<reference evidence="1" key="1">
    <citation type="submission" date="2022-04" db="EMBL/GenBank/DDBJ databases">
        <title>Chromosome-scale genome assembly of Holotrichia oblita Faldermann.</title>
        <authorList>
            <person name="Rongchong L."/>
        </authorList>
    </citation>
    <scope>NUCLEOTIDE SEQUENCE</scope>
    <source>
        <strain evidence="1">81SQS9</strain>
    </source>
</reference>
<proteinExistence type="predicted"/>